<feature type="transmembrane region" description="Helical" evidence="10">
    <location>
        <begin position="248"/>
        <end position="271"/>
    </location>
</feature>
<dbReference type="PANTHER" id="PTHR11403">
    <property type="entry name" value="CYTOCHROME C OXIDASE SUBUNIT III"/>
    <property type="match status" value="1"/>
</dbReference>
<keyword evidence="13" id="KW-1185">Reference proteome</keyword>
<feature type="transmembrane region" description="Helical" evidence="10">
    <location>
        <begin position="108"/>
        <end position="131"/>
    </location>
</feature>
<dbReference type="Gene3D" id="1.20.120.80">
    <property type="entry name" value="Cytochrome c oxidase, subunit III, four-helix bundle"/>
    <property type="match status" value="1"/>
</dbReference>
<evidence type="ECO:0000256" key="8">
    <source>
        <dbReference type="ARBA" id="ARBA00031400"/>
    </source>
</evidence>
<evidence type="ECO:0000256" key="6">
    <source>
        <dbReference type="ARBA" id="ARBA00022989"/>
    </source>
</evidence>
<dbReference type="GO" id="GO:0004129">
    <property type="term" value="F:cytochrome-c oxidase activity"/>
    <property type="evidence" value="ECO:0007669"/>
    <property type="project" value="UniProtKB-EC"/>
</dbReference>
<reference evidence="12" key="1">
    <citation type="journal article" date="2014" name="Int. J. Syst. Evol. Microbiol.">
        <title>Complete genome sequence of Corynebacterium casei LMG S-19264T (=DSM 44701T), isolated from a smear-ripened cheese.</title>
        <authorList>
            <consortium name="US DOE Joint Genome Institute (JGI-PGF)"/>
            <person name="Walter F."/>
            <person name="Albersmeier A."/>
            <person name="Kalinowski J."/>
            <person name="Ruckert C."/>
        </authorList>
    </citation>
    <scope>NUCLEOTIDE SEQUENCE</scope>
    <source>
        <strain evidence="12">KCTC 32513</strain>
    </source>
</reference>
<dbReference type="InterPro" id="IPR013833">
    <property type="entry name" value="Cyt_c_oxidase_su3_a-hlx"/>
</dbReference>
<dbReference type="EMBL" id="BMZH01000020">
    <property type="protein sequence ID" value="GHB04378.1"/>
    <property type="molecule type" value="Genomic_DNA"/>
</dbReference>
<comment type="subcellular location">
    <subcellularLocation>
        <location evidence="1">Membrane</location>
        <topology evidence="1">Multi-pass membrane protein</topology>
    </subcellularLocation>
</comment>
<dbReference type="PANTHER" id="PTHR11403:SF7">
    <property type="entry name" value="CYTOCHROME C OXIDASE SUBUNIT 3"/>
    <property type="match status" value="1"/>
</dbReference>
<keyword evidence="7 10" id="KW-0472">Membrane</keyword>
<evidence type="ECO:0000313" key="12">
    <source>
        <dbReference type="EMBL" id="GHB04378.1"/>
    </source>
</evidence>
<dbReference type="CDD" id="cd01665">
    <property type="entry name" value="Cyt_c_Oxidase_III"/>
    <property type="match status" value="1"/>
</dbReference>
<evidence type="ECO:0000256" key="9">
    <source>
        <dbReference type="ARBA" id="ARBA00031625"/>
    </source>
</evidence>
<dbReference type="GO" id="GO:0019646">
    <property type="term" value="P:aerobic electron transport chain"/>
    <property type="evidence" value="ECO:0007669"/>
    <property type="project" value="InterPro"/>
</dbReference>
<feature type="domain" description="Heme-copper oxidase subunit III family profile" evidence="11">
    <location>
        <begin position="5"/>
        <end position="313"/>
    </location>
</feature>
<comment type="similarity">
    <text evidence="2">Belongs to the cytochrome c oxidase subunit 3 family.</text>
</comment>
<dbReference type="AlphaFoldDB" id="A0A8J3CSX6"/>
<dbReference type="Pfam" id="PF00510">
    <property type="entry name" value="COX3"/>
    <property type="match status" value="1"/>
</dbReference>
<dbReference type="GO" id="GO:0016020">
    <property type="term" value="C:membrane"/>
    <property type="evidence" value="ECO:0007669"/>
    <property type="project" value="UniProtKB-SubCell"/>
</dbReference>
<sequence>MAGAVEHDYHILPPSPWPFLSGIACLVWGTGMVTLFTGLVSRTGESPMMEFFFARGLDTIQGREGSGGGWIILLIGTLMAAYCMFGWWRDVAAESSRGEHTPVIDLGLRYGMIMFIMQEAMFFVGWFWMFFELGLFHKSRAGWNPDVLENAEAYASWPPPSIETVPAFELPLMNTLILLLSGTTVTWAHHALIHGDRRGAKWGLGLTVILGILFTAVQAYEYTHLFHYRLEDGLHGTFWLSTNVYGSAFFMATGFHGLHVLIGTIFLFAMWARLMSGGLTPEKHFGLEAAAWYWHFVDVVWLFLFAFVYVAFA</sequence>
<name>A0A8J3CSX6_9PROT</name>
<protein>
    <recommendedName>
        <fullName evidence="3">cytochrome-c oxidase</fullName>
        <ecNumber evidence="3">7.1.1.9</ecNumber>
    </recommendedName>
    <alternativeName>
        <fullName evidence="8">Cytochrome aa3 subunit 3</fullName>
    </alternativeName>
    <alternativeName>
        <fullName evidence="9">Cytochrome c oxidase polypeptide III</fullName>
    </alternativeName>
</protein>
<dbReference type="RefSeq" id="WP_189499578.1">
    <property type="nucleotide sequence ID" value="NZ_BMZH01000020.1"/>
</dbReference>
<evidence type="ECO:0000256" key="2">
    <source>
        <dbReference type="ARBA" id="ARBA00010581"/>
    </source>
</evidence>
<feature type="transmembrane region" description="Helical" evidence="10">
    <location>
        <begin position="19"/>
        <end position="40"/>
    </location>
</feature>
<accession>A0A8J3CSX6</accession>
<dbReference type="EC" id="7.1.1.9" evidence="3"/>
<gene>
    <name evidence="12" type="primary">coxC</name>
    <name evidence="12" type="ORF">GCM10009069_28670</name>
</gene>
<organism evidence="12 13">
    <name type="scientific">Algimonas arctica</name>
    <dbReference type="NCBI Taxonomy" id="1479486"/>
    <lineage>
        <taxon>Bacteria</taxon>
        <taxon>Pseudomonadati</taxon>
        <taxon>Pseudomonadota</taxon>
        <taxon>Alphaproteobacteria</taxon>
        <taxon>Maricaulales</taxon>
        <taxon>Robiginitomaculaceae</taxon>
        <taxon>Algimonas</taxon>
    </lineage>
</organism>
<evidence type="ECO:0000256" key="4">
    <source>
        <dbReference type="ARBA" id="ARBA00022692"/>
    </source>
</evidence>
<proteinExistence type="inferred from homology"/>
<dbReference type="Gene3D" id="1.10.287.70">
    <property type="match status" value="1"/>
</dbReference>
<feature type="transmembrane region" description="Helical" evidence="10">
    <location>
        <begin position="70"/>
        <end position="88"/>
    </location>
</feature>
<evidence type="ECO:0000256" key="7">
    <source>
        <dbReference type="ARBA" id="ARBA00023136"/>
    </source>
</evidence>
<dbReference type="InterPro" id="IPR033945">
    <property type="entry name" value="Cyt_c_oxase_su3_dom"/>
</dbReference>
<comment type="caution">
    <text evidence="12">The sequence shown here is derived from an EMBL/GenBank/DDBJ whole genome shotgun (WGS) entry which is preliminary data.</text>
</comment>
<keyword evidence="5" id="KW-1278">Translocase</keyword>
<evidence type="ECO:0000256" key="1">
    <source>
        <dbReference type="ARBA" id="ARBA00004141"/>
    </source>
</evidence>
<evidence type="ECO:0000256" key="5">
    <source>
        <dbReference type="ARBA" id="ARBA00022967"/>
    </source>
</evidence>
<evidence type="ECO:0000259" key="11">
    <source>
        <dbReference type="PROSITE" id="PS50253"/>
    </source>
</evidence>
<dbReference type="Proteomes" id="UP000634004">
    <property type="component" value="Unassembled WGS sequence"/>
</dbReference>
<evidence type="ECO:0000256" key="3">
    <source>
        <dbReference type="ARBA" id="ARBA00012949"/>
    </source>
</evidence>
<feature type="transmembrane region" description="Helical" evidence="10">
    <location>
        <begin position="292"/>
        <end position="312"/>
    </location>
</feature>
<evidence type="ECO:0000313" key="13">
    <source>
        <dbReference type="Proteomes" id="UP000634004"/>
    </source>
</evidence>
<keyword evidence="6 10" id="KW-1133">Transmembrane helix</keyword>
<dbReference type="SUPFAM" id="SSF81452">
    <property type="entry name" value="Cytochrome c oxidase subunit III-like"/>
    <property type="match status" value="1"/>
</dbReference>
<dbReference type="PROSITE" id="PS50253">
    <property type="entry name" value="COX3"/>
    <property type="match status" value="1"/>
</dbReference>
<dbReference type="InterPro" id="IPR000298">
    <property type="entry name" value="Cyt_c_oxidase-like_su3"/>
</dbReference>
<keyword evidence="4 10" id="KW-0812">Transmembrane</keyword>
<evidence type="ECO:0000256" key="10">
    <source>
        <dbReference type="SAM" id="Phobius"/>
    </source>
</evidence>
<dbReference type="InterPro" id="IPR035973">
    <property type="entry name" value="Cyt_c_oxidase_su3-like_sf"/>
</dbReference>
<dbReference type="InterPro" id="IPR024791">
    <property type="entry name" value="Cyt_c/ubiquinol_Oxase_su3"/>
</dbReference>
<reference evidence="12" key="2">
    <citation type="submission" date="2020-09" db="EMBL/GenBank/DDBJ databases">
        <authorList>
            <person name="Sun Q."/>
            <person name="Kim S."/>
        </authorList>
    </citation>
    <scope>NUCLEOTIDE SEQUENCE</scope>
    <source>
        <strain evidence="12">KCTC 32513</strain>
    </source>
</reference>
<feature type="transmembrane region" description="Helical" evidence="10">
    <location>
        <begin position="202"/>
        <end position="220"/>
    </location>
</feature>